<feature type="compositionally biased region" description="Pro residues" evidence="1">
    <location>
        <begin position="153"/>
        <end position="162"/>
    </location>
</feature>
<keyword evidence="3" id="KW-1185">Reference proteome</keyword>
<organism evidence="2 3">
    <name type="scientific">Roseomonas elaeocarpi</name>
    <dbReference type="NCBI Taxonomy" id="907779"/>
    <lineage>
        <taxon>Bacteria</taxon>
        <taxon>Pseudomonadati</taxon>
        <taxon>Pseudomonadota</taxon>
        <taxon>Alphaproteobacteria</taxon>
        <taxon>Acetobacterales</taxon>
        <taxon>Roseomonadaceae</taxon>
        <taxon>Roseomonas</taxon>
    </lineage>
</organism>
<reference evidence="2 3" key="1">
    <citation type="submission" date="2024-09" db="EMBL/GenBank/DDBJ databases">
        <authorList>
            <person name="Sun Q."/>
            <person name="Mori K."/>
        </authorList>
    </citation>
    <scope>NUCLEOTIDE SEQUENCE [LARGE SCALE GENOMIC DNA]</scope>
    <source>
        <strain evidence="2 3">TBRC 5777</strain>
    </source>
</reference>
<name>A0ABV6JR73_9PROT</name>
<evidence type="ECO:0008006" key="4">
    <source>
        <dbReference type="Google" id="ProtNLM"/>
    </source>
</evidence>
<gene>
    <name evidence="2" type="ORF">ACFFGY_08260</name>
</gene>
<feature type="region of interest" description="Disordered" evidence="1">
    <location>
        <begin position="145"/>
        <end position="179"/>
    </location>
</feature>
<accession>A0ABV6JR73</accession>
<proteinExistence type="predicted"/>
<comment type="caution">
    <text evidence="2">The sequence shown here is derived from an EMBL/GenBank/DDBJ whole genome shotgun (WGS) entry which is preliminary data.</text>
</comment>
<dbReference type="EMBL" id="JBHLUN010000005">
    <property type="protein sequence ID" value="MFC0408236.1"/>
    <property type="molecule type" value="Genomic_DNA"/>
</dbReference>
<sequence>MRKPFLLATLLTLAGCGYSDSRMAHQAQINMEGMTAVDLQSCAGVPDKTKKIDDHTEIFTYNLKNDSSGGVEVTLPIVGGGYTIGGSGSQCAANFRMVDNKVAALFYSGNNDRTVGEDGICAPIIRGCMRRPQSSMIPLDDETRALSSGFHQPPAPPPPPVTAAPVLSDTTVRMPTVGR</sequence>
<evidence type="ECO:0000313" key="3">
    <source>
        <dbReference type="Proteomes" id="UP001589865"/>
    </source>
</evidence>
<protein>
    <recommendedName>
        <fullName evidence="4">Lipoprotein</fullName>
    </recommendedName>
</protein>
<evidence type="ECO:0000256" key="1">
    <source>
        <dbReference type="SAM" id="MobiDB-lite"/>
    </source>
</evidence>
<dbReference type="PROSITE" id="PS51257">
    <property type="entry name" value="PROKAR_LIPOPROTEIN"/>
    <property type="match status" value="1"/>
</dbReference>
<evidence type="ECO:0000313" key="2">
    <source>
        <dbReference type="EMBL" id="MFC0408236.1"/>
    </source>
</evidence>
<dbReference type="Proteomes" id="UP001589865">
    <property type="component" value="Unassembled WGS sequence"/>
</dbReference>
<dbReference type="RefSeq" id="WP_377043980.1">
    <property type="nucleotide sequence ID" value="NZ_JBHLUN010000005.1"/>
</dbReference>